<name>A0A2L1WAR5_9PSED</name>
<accession>A0A2L1WAR5</accession>
<evidence type="ECO:0000256" key="1">
    <source>
        <dbReference type="SAM" id="MobiDB-lite"/>
    </source>
</evidence>
<feature type="compositionally biased region" description="Basic and acidic residues" evidence="1">
    <location>
        <begin position="93"/>
        <end position="136"/>
    </location>
</feature>
<gene>
    <name evidence="2" type="ORF">IZU98_05235</name>
</gene>
<protein>
    <recommendedName>
        <fullName evidence="4">Lipoprotein</fullName>
    </recommendedName>
</protein>
<organism evidence="2 3">
    <name type="scientific">Pseudomonas fulva</name>
    <dbReference type="NCBI Taxonomy" id="47880"/>
    <lineage>
        <taxon>Bacteria</taxon>
        <taxon>Pseudomonadati</taxon>
        <taxon>Pseudomonadota</taxon>
        <taxon>Gammaproteobacteria</taxon>
        <taxon>Pseudomonadales</taxon>
        <taxon>Pseudomonadaceae</taxon>
        <taxon>Pseudomonas</taxon>
    </lineage>
</organism>
<evidence type="ECO:0000313" key="3">
    <source>
        <dbReference type="Proteomes" id="UP000594430"/>
    </source>
</evidence>
<dbReference type="AlphaFoldDB" id="A0A2L1WAR5"/>
<feature type="region of interest" description="Disordered" evidence="1">
    <location>
        <begin position="73"/>
        <end position="136"/>
    </location>
</feature>
<dbReference type="EMBL" id="CP064946">
    <property type="protein sequence ID" value="QPH50128.1"/>
    <property type="molecule type" value="Genomic_DNA"/>
</dbReference>
<sequence length="136" mass="16280">MSYRILLVALLGLTLGACAPYAGRSTYYRSDYYVTDRYVSPGYAPGYYRYGRYPVAPQPRYYYQPVPRYHAPPGYRPLPPPDVRRWHGNPRYDYGHRQRWDYRRDRDRHDYRNDGPRYQDGGRHQGGWGDRRGRGH</sequence>
<dbReference type="Proteomes" id="UP000594430">
    <property type="component" value="Chromosome"/>
</dbReference>
<evidence type="ECO:0000313" key="2">
    <source>
        <dbReference type="EMBL" id="QPH50128.1"/>
    </source>
</evidence>
<reference evidence="2 3" key="1">
    <citation type="submission" date="2020-11" db="EMBL/GenBank/DDBJ databases">
        <title>Pseudomonas fulva producing VIM-24.</title>
        <authorList>
            <person name="Liu S."/>
        </authorList>
    </citation>
    <scope>NUCLEOTIDE SEQUENCE [LARGE SCALE GENOMIC DNA]</scope>
    <source>
        <strain evidence="2 3">ZDHY414</strain>
    </source>
</reference>
<dbReference type="PROSITE" id="PS51257">
    <property type="entry name" value="PROKAR_LIPOPROTEIN"/>
    <property type="match status" value="1"/>
</dbReference>
<dbReference type="RefSeq" id="WP_027914562.1">
    <property type="nucleotide sequence ID" value="NZ_BQHM01000018.1"/>
</dbReference>
<proteinExistence type="predicted"/>
<evidence type="ECO:0008006" key="4">
    <source>
        <dbReference type="Google" id="ProtNLM"/>
    </source>
</evidence>